<reference evidence="4" key="1">
    <citation type="submission" date="2014-09" db="EMBL/GenBank/DDBJ databases">
        <title>Genome sequence of the luminous mushroom Mycena chlorophos for searching fungal bioluminescence genes.</title>
        <authorList>
            <person name="Tanaka Y."/>
            <person name="Kasuga D."/>
            <person name="Oba Y."/>
            <person name="Hase S."/>
            <person name="Sato K."/>
            <person name="Oba Y."/>
            <person name="Sakakibara Y."/>
        </authorList>
    </citation>
    <scope>NUCLEOTIDE SEQUENCE</scope>
</reference>
<dbReference type="EMBL" id="DF839781">
    <property type="protein sequence ID" value="GAT44511.1"/>
    <property type="molecule type" value="Genomic_DNA"/>
</dbReference>
<feature type="compositionally biased region" description="Polar residues" evidence="1">
    <location>
        <begin position="399"/>
        <end position="414"/>
    </location>
</feature>
<dbReference type="Proteomes" id="UP000815677">
    <property type="component" value="Unassembled WGS sequence"/>
</dbReference>
<evidence type="ECO:0000256" key="2">
    <source>
        <dbReference type="SAM" id="Phobius"/>
    </source>
</evidence>
<proteinExistence type="predicted"/>
<evidence type="ECO:0000313" key="4">
    <source>
        <dbReference type="EMBL" id="GAT44511.1"/>
    </source>
</evidence>
<accession>A0ABQ0L010</accession>
<keyword evidence="3" id="KW-0732">Signal</keyword>
<keyword evidence="5" id="KW-1185">Reference proteome</keyword>
<gene>
    <name evidence="4" type="ORF">MCHLO_02128</name>
</gene>
<feature type="transmembrane region" description="Helical" evidence="2">
    <location>
        <begin position="232"/>
        <end position="256"/>
    </location>
</feature>
<keyword evidence="2" id="KW-0472">Membrane</keyword>
<feature type="region of interest" description="Disordered" evidence="1">
    <location>
        <begin position="266"/>
        <end position="380"/>
    </location>
</feature>
<keyword evidence="2" id="KW-1133">Transmembrane helix</keyword>
<evidence type="ECO:0000256" key="1">
    <source>
        <dbReference type="SAM" id="MobiDB-lite"/>
    </source>
</evidence>
<protein>
    <submittedName>
        <fullName evidence="4">Uncharacterized protein</fullName>
    </submittedName>
</protein>
<feature type="signal peptide" evidence="3">
    <location>
        <begin position="1"/>
        <end position="26"/>
    </location>
</feature>
<evidence type="ECO:0000313" key="5">
    <source>
        <dbReference type="Proteomes" id="UP000815677"/>
    </source>
</evidence>
<feature type="compositionally biased region" description="Basic residues" evidence="1">
    <location>
        <begin position="277"/>
        <end position="290"/>
    </location>
</feature>
<name>A0ABQ0L010_MYCCL</name>
<feature type="region of interest" description="Disordered" evidence="1">
    <location>
        <begin position="394"/>
        <end position="414"/>
    </location>
</feature>
<organism evidence="4 5">
    <name type="scientific">Mycena chlorophos</name>
    <name type="common">Agaric fungus</name>
    <name type="synonym">Agaricus chlorophos</name>
    <dbReference type="NCBI Taxonomy" id="658473"/>
    <lineage>
        <taxon>Eukaryota</taxon>
        <taxon>Fungi</taxon>
        <taxon>Dikarya</taxon>
        <taxon>Basidiomycota</taxon>
        <taxon>Agaricomycotina</taxon>
        <taxon>Agaricomycetes</taxon>
        <taxon>Agaricomycetidae</taxon>
        <taxon>Agaricales</taxon>
        <taxon>Marasmiineae</taxon>
        <taxon>Mycenaceae</taxon>
        <taxon>Mycena</taxon>
    </lineage>
</organism>
<evidence type="ECO:0000256" key="3">
    <source>
        <dbReference type="SAM" id="SignalP"/>
    </source>
</evidence>
<feature type="chain" id="PRO_5045946808" evidence="3">
    <location>
        <begin position="27"/>
        <end position="440"/>
    </location>
</feature>
<keyword evidence="2" id="KW-0812">Transmembrane</keyword>
<sequence>MPGTSPALSLLLLLFVAATHSSTVVAQTLSTGTTNITIDDTDSRYFTWDNLTDADGAAQPGWNAASTSHRCSCSAQPDLNATEAVQAADIYNLTWHDGDLGSAGSFTFNGSAVYIYGIDMGQPTAANISFTLDNNPSLTRFHVSQVTDVQEFVFHSLFFSWTNLDTALNHTVSWTLLKSATNGTSALFDYAVVTVLGTAEANPVASSGTSDQLPAPSAPPSLLPSHHSSINLGGVLGGTLSGIAVLIFLILGVLMFRRRRRERRIPPSKMVFSAGTGRHRHPHRRQRAGGRKRDSDMVGLRSPVPAAGYPFPDSDMDVEEGMPVTPSSTAGAGTEDALIGTYPPSPSSSRSQSRPVLTPNRPAAAAASAHARNGRRVPLPKGYLDSFEDVYAPSPAARGSSQSHGSGSTVASSQVVSEMIERQALAMQNLQASWKHAYDD</sequence>